<organism evidence="1 2">
    <name type="scientific">Gleimia hominis</name>
    <dbReference type="NCBI Taxonomy" id="595468"/>
    <lineage>
        <taxon>Bacteria</taxon>
        <taxon>Bacillati</taxon>
        <taxon>Actinomycetota</taxon>
        <taxon>Actinomycetes</taxon>
        <taxon>Actinomycetales</taxon>
        <taxon>Actinomycetaceae</taxon>
        <taxon>Gleimia</taxon>
    </lineage>
</organism>
<dbReference type="Proteomes" id="UP001247542">
    <property type="component" value="Unassembled WGS sequence"/>
</dbReference>
<dbReference type="EMBL" id="JASXSX010000006">
    <property type="protein sequence ID" value="MDT3768154.1"/>
    <property type="molecule type" value="Genomic_DNA"/>
</dbReference>
<protein>
    <submittedName>
        <fullName evidence="1">Acetyl-CoA carboxylase</fullName>
    </submittedName>
</protein>
<comment type="caution">
    <text evidence="1">The sequence shown here is derived from an EMBL/GenBank/DDBJ whole genome shotgun (WGS) entry which is preliminary data.</text>
</comment>
<evidence type="ECO:0000313" key="2">
    <source>
        <dbReference type="Proteomes" id="UP001247542"/>
    </source>
</evidence>
<sequence length="81" mass="8776">MNTPETNPPTEPAEQTELVEPVDSIELTEPVETVEHPITPITSDPTPMPAATIAPSEIEQATPVTHRLDLTMPILKDPTNP</sequence>
<name>A0ABU3ICP6_9ACTO</name>
<reference evidence="1 2" key="1">
    <citation type="submission" date="2023-06" db="EMBL/GenBank/DDBJ databases">
        <title>Draft genome sequence of Gleimia hominis type strain CCUG 57540T.</title>
        <authorList>
            <person name="Salva-Serra F."/>
            <person name="Cardew S."/>
            <person name="Jensie Markopoulos S."/>
            <person name="Ohlen M."/>
            <person name="Inganas E."/>
            <person name="Svensson-Stadler L."/>
            <person name="Moore E.R.B."/>
        </authorList>
    </citation>
    <scope>NUCLEOTIDE SEQUENCE [LARGE SCALE GENOMIC DNA]</scope>
    <source>
        <strain evidence="1 2">CCUG 57540</strain>
    </source>
</reference>
<gene>
    <name evidence="1" type="ORF">QS713_08790</name>
</gene>
<evidence type="ECO:0000313" key="1">
    <source>
        <dbReference type="EMBL" id="MDT3768154.1"/>
    </source>
</evidence>
<proteinExistence type="predicted"/>
<dbReference type="RefSeq" id="WP_313274602.1">
    <property type="nucleotide sequence ID" value="NZ_JASXSX010000006.1"/>
</dbReference>
<keyword evidence="2" id="KW-1185">Reference proteome</keyword>
<accession>A0ABU3ICP6</accession>